<dbReference type="InterPro" id="IPR001830">
    <property type="entry name" value="Glyco_trans_20"/>
</dbReference>
<evidence type="ECO:0000313" key="5">
    <source>
        <dbReference type="Proteomes" id="UP001516023"/>
    </source>
</evidence>
<dbReference type="Gene3D" id="3.40.50.2000">
    <property type="entry name" value="Glycogen Phosphorylase B"/>
    <property type="match status" value="2"/>
</dbReference>
<feature type="region of interest" description="Disordered" evidence="3">
    <location>
        <begin position="144"/>
        <end position="252"/>
    </location>
</feature>
<dbReference type="PANTHER" id="PTHR10788:SF109">
    <property type="entry name" value="CBM20 DOMAIN-CONTAINING PROTEIN"/>
    <property type="match status" value="1"/>
</dbReference>
<evidence type="ECO:0000256" key="1">
    <source>
        <dbReference type="ARBA" id="ARBA00005409"/>
    </source>
</evidence>
<keyword evidence="5" id="KW-1185">Reference proteome</keyword>
<comment type="caution">
    <text evidence="4">The sequence shown here is derived from an EMBL/GenBank/DDBJ whole genome shotgun (WGS) entry which is preliminary data.</text>
</comment>
<dbReference type="FunFam" id="3.40.50.1000:FF:000052">
    <property type="entry name" value="Alpha,alpha-trehalose-phosphate synthase [UDP-forming] 6"/>
    <property type="match status" value="1"/>
</dbReference>
<dbReference type="NCBIfam" id="TIGR00685">
    <property type="entry name" value="T6PP"/>
    <property type="match status" value="1"/>
</dbReference>
<evidence type="ECO:0000256" key="2">
    <source>
        <dbReference type="ARBA" id="ARBA00006330"/>
    </source>
</evidence>
<feature type="region of interest" description="Disordered" evidence="3">
    <location>
        <begin position="530"/>
        <end position="553"/>
    </location>
</feature>
<organism evidence="4 5">
    <name type="scientific">Cyclotella cryptica</name>
    <dbReference type="NCBI Taxonomy" id="29204"/>
    <lineage>
        <taxon>Eukaryota</taxon>
        <taxon>Sar</taxon>
        <taxon>Stramenopiles</taxon>
        <taxon>Ochrophyta</taxon>
        <taxon>Bacillariophyta</taxon>
        <taxon>Coscinodiscophyceae</taxon>
        <taxon>Thalassiosirophycidae</taxon>
        <taxon>Stephanodiscales</taxon>
        <taxon>Stephanodiscaceae</taxon>
        <taxon>Cyclotella</taxon>
    </lineage>
</organism>
<dbReference type="InterPro" id="IPR036412">
    <property type="entry name" value="HAD-like_sf"/>
</dbReference>
<evidence type="ECO:0000313" key="4">
    <source>
        <dbReference type="EMBL" id="KAL3786408.1"/>
    </source>
</evidence>
<dbReference type="GO" id="GO:0005991">
    <property type="term" value="P:trehalose metabolic process"/>
    <property type="evidence" value="ECO:0007669"/>
    <property type="project" value="UniProtKB-ARBA"/>
</dbReference>
<name>A0ABD3PFD1_9STRA</name>
<dbReference type="CDD" id="cd03788">
    <property type="entry name" value="GT20_TPS"/>
    <property type="match status" value="1"/>
</dbReference>
<dbReference type="Gene3D" id="3.30.70.1020">
    <property type="entry name" value="Trehalose-6-phosphate phosphatase related protein, domain 2"/>
    <property type="match status" value="1"/>
</dbReference>
<evidence type="ECO:0008006" key="6">
    <source>
        <dbReference type="Google" id="ProtNLM"/>
    </source>
</evidence>
<protein>
    <recommendedName>
        <fullName evidence="6">Trehalose-phosphatase</fullName>
    </recommendedName>
</protein>
<dbReference type="Pfam" id="PF00982">
    <property type="entry name" value="Glyco_transf_20"/>
    <property type="match status" value="1"/>
</dbReference>
<comment type="similarity">
    <text evidence="1">In the N-terminal section; belongs to the glycosyltransferase 20 family.</text>
</comment>
<comment type="similarity">
    <text evidence="2">In the C-terminal section; belongs to the trehalose phosphatase family.</text>
</comment>
<feature type="compositionally biased region" description="Polar residues" evidence="3">
    <location>
        <begin position="154"/>
        <end position="167"/>
    </location>
</feature>
<feature type="compositionally biased region" description="Basic and acidic residues" evidence="3">
    <location>
        <begin position="226"/>
        <end position="236"/>
    </location>
</feature>
<evidence type="ECO:0000256" key="3">
    <source>
        <dbReference type="SAM" id="MobiDB-lite"/>
    </source>
</evidence>
<proteinExistence type="inferred from homology"/>
<dbReference type="Proteomes" id="UP001516023">
    <property type="component" value="Unassembled WGS sequence"/>
</dbReference>
<dbReference type="InterPro" id="IPR003337">
    <property type="entry name" value="Trehalose_PPase"/>
</dbReference>
<dbReference type="AlphaFoldDB" id="A0ABD3PFD1"/>
<gene>
    <name evidence="4" type="ORF">HJC23_002965</name>
</gene>
<dbReference type="PANTHER" id="PTHR10788">
    <property type="entry name" value="TREHALOSE-6-PHOSPHATE SYNTHASE"/>
    <property type="match status" value="1"/>
</dbReference>
<dbReference type="Pfam" id="PF02358">
    <property type="entry name" value="Trehalose_PPase"/>
    <property type="match status" value="1"/>
</dbReference>
<dbReference type="EMBL" id="JABMIG020000195">
    <property type="protein sequence ID" value="KAL3786408.1"/>
    <property type="molecule type" value="Genomic_DNA"/>
</dbReference>
<dbReference type="InterPro" id="IPR023214">
    <property type="entry name" value="HAD_sf"/>
</dbReference>
<dbReference type="SUPFAM" id="SSF56784">
    <property type="entry name" value="HAD-like"/>
    <property type="match status" value="1"/>
</dbReference>
<dbReference type="SUPFAM" id="SSF53756">
    <property type="entry name" value="UDP-Glycosyltransferase/glycogen phosphorylase"/>
    <property type="match status" value="2"/>
</dbReference>
<feature type="compositionally biased region" description="Acidic residues" evidence="3">
    <location>
        <begin position="169"/>
        <end position="179"/>
    </location>
</feature>
<dbReference type="Gene3D" id="3.40.50.1000">
    <property type="entry name" value="HAD superfamily/HAD-like"/>
    <property type="match status" value="1"/>
</dbReference>
<feature type="compositionally biased region" description="Low complexity" evidence="3">
    <location>
        <begin position="537"/>
        <end position="552"/>
    </location>
</feature>
<reference evidence="4 5" key="1">
    <citation type="journal article" date="2020" name="G3 (Bethesda)">
        <title>Improved Reference Genome for Cyclotella cryptica CCMP332, a Model for Cell Wall Morphogenesis, Salinity Adaptation, and Lipid Production in Diatoms (Bacillariophyta).</title>
        <authorList>
            <person name="Roberts W.R."/>
            <person name="Downey K.M."/>
            <person name="Ruck E.C."/>
            <person name="Traller J.C."/>
            <person name="Alverson A.J."/>
        </authorList>
    </citation>
    <scope>NUCLEOTIDE SEQUENCE [LARGE SCALE GENOMIC DNA]</scope>
    <source>
        <strain evidence="4 5">CCMP332</strain>
    </source>
</reference>
<accession>A0ABD3PFD1</accession>
<sequence>MKLPTQRHQGRVFRFHFTCKAELPFGTTLRVTSSVGPPPHNDALDDVDVDDRSVSSEVFSIHGASGGEGGSVMASFARMHNRLLHNTVEMFTTPETYPVWKTKKPVVVIDGGNFGEGGDPATSMVHRYRYVAVTPGATIDWDLCTKRDQDDDGNSSMGRNTASTTPPGSDDERDGEDEQEHVLHYEEEAVDDEEDNGYQFPPVLYENPSEELPGKPISDAGESSGENEKAITDNQDRGSGGPPKGHHKRTHSLYDAQGNPIELPTMVTHQKESPSAPVSTASFSSYTTENRPTVVLTWEAVSALPYRSRIVDVTEDGDHDIDIIDNWNDGNDPSFLSYWKSKAEKAGTGVMTDTTVTQDADNTTLDNEDDDPMDATEGKEVLRESIFIVCYHLPVILTRDPSTSSWTACWSESLIAKSEIQSVSSTRKTVWVGTVSNIPQEFMKDEKERDAIRDVLKAMDCIPIFFVEEKYESVIEFMYLGFCKQVLWPSFHNVDLLDLATNGWGQRQRNTRADPVQACALAAAEAKERKRSGSLGGLPSSPGQSSSGQQLRSDWDQGRLDKWWKAYQIVNRRFSEVVASLVSGGDIVWVHDYHLALLPRMLREHRNETSVVFERKKSHSSMIVQDDVVKPIRLVFFIHVPFPTSQVFRELEHGEALLEGMLHADVIGFHAFDHARHFLNAAKRILGLSHESLVGGLIGVRHRGTKVLVTVSNVSVETDIIDALLEFPSVKEDAAALQRKHSGRTIIAGIDVAQRLSGISLKLQAFERLLTDYPVWQSKVVLLQRCLIPGNRRVDEADTLREVRALVHRIKLKFGRNVIDYEEQVGSVLPIDQRLAIWTASQVLMHMPIREGLNLCPLEFVYARKEPATPGVVIASEFSAVSSILNGALRVNPWDVLMSVTSIDSALSMSMSERDARRGRDIDFVSTCPSGLWTRNVLRDLNDATHEDSSKREVVGGNSPESIIARELELSLERLDLRSLESAYKMSSKRVIIIDFNGTLVVKEPAGKYLKREILGTSGFKPSDIAAKALGILCKDPRNTIYVVSGDSQQNLEVAVGEIAGLGLAASNGACFADPGGQERTWKYLDFGVDWQAVQKSAMPIISKFTARSNGSFVKLTHSSIGWSYYSCDPEWGSLQASHLVMELSEALQSFDVRFVALKGIVEVVPRKLNKGHIVKRILDDTQARNNGVDFVLCMGDDIADEKMFMSVTKFSGENENAFAFNVAVGKKPTNASFYVDDASSVTDVLVALSGEQIMTRMNSIDTGASDEYFS</sequence>